<keyword evidence="1" id="KW-0175">Coiled coil</keyword>
<dbReference type="GO" id="GO:0004222">
    <property type="term" value="F:metalloendopeptidase activity"/>
    <property type="evidence" value="ECO:0007669"/>
    <property type="project" value="TreeGrafter"/>
</dbReference>
<dbReference type="Pfam" id="PF01551">
    <property type="entry name" value="Peptidase_M23"/>
    <property type="match status" value="1"/>
</dbReference>
<dbReference type="KEGG" id="pcx:LPB68_08775"/>
<dbReference type="CDD" id="cd12797">
    <property type="entry name" value="M23_peptidase"/>
    <property type="match status" value="1"/>
</dbReference>
<evidence type="ECO:0000256" key="1">
    <source>
        <dbReference type="SAM" id="Coils"/>
    </source>
</evidence>
<reference evidence="4 5" key="1">
    <citation type="submission" date="2016-02" db="EMBL/GenBank/DDBJ databases">
        <title>Paenibacillus sp. LPB0068, isolated from Crassostrea gigas.</title>
        <authorList>
            <person name="Shin S.-K."/>
            <person name="Yi H."/>
        </authorList>
    </citation>
    <scope>NUCLEOTIDE SEQUENCE [LARGE SCALE GENOMIC DNA]</scope>
    <source>
        <strain evidence="4 5">LPB0068</strain>
    </source>
</reference>
<dbReference type="InterPro" id="IPR011055">
    <property type="entry name" value="Dup_hybrid_motif"/>
</dbReference>
<evidence type="ECO:0000313" key="4">
    <source>
        <dbReference type="EMBL" id="OAB71029.1"/>
    </source>
</evidence>
<dbReference type="Proteomes" id="UP000077134">
    <property type="component" value="Unassembled WGS sequence"/>
</dbReference>
<dbReference type="Gene3D" id="2.70.70.10">
    <property type="entry name" value="Glucose Permease (Domain IIA)"/>
    <property type="match status" value="1"/>
</dbReference>
<dbReference type="InterPro" id="IPR016047">
    <property type="entry name" value="M23ase_b-sheet_dom"/>
</dbReference>
<proteinExistence type="predicted"/>
<sequence>MKSIKFKQPLTLLIVRDAQHAVKQVQLSKPLLILVPTVAILSLSGLIISMQVQSSQLITRMEQQLNHQNVTHHQMEITVINREEAISRLQNEIIQLSSEAQDMKDKMQRVHELEQELQQFIKKNDTSMLTDSDSSYMTTQSNLTNDLPMHVGGEFIAVSTSDIINLSEEIKDDYEDLRKLLDTMESNVPRTIEKAQETQNMLAGIPNIWPTSSHVISSSFGYRKDPFTGVAAYHAGIDISGDTGDPIYAAGAGTVLEADKQGARGLYIKIQHPDGLQTSYMHLSDIKVSVGDRISKGEVIGELGNTGRSTGAHLHFQVEKKNNVVNPLNYIK</sequence>
<feature type="transmembrane region" description="Helical" evidence="2">
    <location>
        <begin position="31"/>
        <end position="52"/>
    </location>
</feature>
<keyword evidence="2" id="KW-1133">Transmembrane helix</keyword>
<keyword evidence="5" id="KW-1185">Reference proteome</keyword>
<feature type="coiled-coil region" evidence="1">
    <location>
        <begin position="79"/>
        <end position="123"/>
    </location>
</feature>
<dbReference type="OrthoDB" id="9805799at2"/>
<comment type="caution">
    <text evidence="4">The sequence shown here is derived from an EMBL/GenBank/DDBJ whole genome shotgun (WGS) entry which is preliminary data.</text>
</comment>
<evidence type="ECO:0000313" key="5">
    <source>
        <dbReference type="Proteomes" id="UP000077134"/>
    </source>
</evidence>
<evidence type="ECO:0000256" key="2">
    <source>
        <dbReference type="SAM" id="Phobius"/>
    </source>
</evidence>
<dbReference type="AlphaFoldDB" id="A0A167AHJ0"/>
<organism evidence="4 5">
    <name type="scientific">Paenibacillus crassostreae</name>
    <dbReference type="NCBI Taxonomy" id="1763538"/>
    <lineage>
        <taxon>Bacteria</taxon>
        <taxon>Bacillati</taxon>
        <taxon>Bacillota</taxon>
        <taxon>Bacilli</taxon>
        <taxon>Bacillales</taxon>
        <taxon>Paenibacillaceae</taxon>
        <taxon>Paenibacillus</taxon>
    </lineage>
</organism>
<dbReference type="PANTHER" id="PTHR21666">
    <property type="entry name" value="PEPTIDASE-RELATED"/>
    <property type="match status" value="1"/>
</dbReference>
<accession>A0A167AHJ0</accession>
<keyword evidence="2" id="KW-0472">Membrane</keyword>
<dbReference type="RefSeq" id="WP_068661374.1">
    <property type="nucleotide sequence ID" value="NZ_CP017770.1"/>
</dbReference>
<feature type="domain" description="M23ase beta-sheet core" evidence="3">
    <location>
        <begin position="233"/>
        <end position="327"/>
    </location>
</feature>
<dbReference type="PANTHER" id="PTHR21666:SF270">
    <property type="entry name" value="MUREIN HYDROLASE ACTIVATOR ENVC"/>
    <property type="match status" value="1"/>
</dbReference>
<protein>
    <recommendedName>
        <fullName evidence="3">M23ase beta-sheet core domain-containing protein</fullName>
    </recommendedName>
</protein>
<dbReference type="SUPFAM" id="SSF51261">
    <property type="entry name" value="Duplicated hybrid motif"/>
    <property type="match status" value="1"/>
</dbReference>
<keyword evidence="2" id="KW-0812">Transmembrane</keyword>
<gene>
    <name evidence="4" type="ORF">PNBC_20925</name>
</gene>
<dbReference type="STRING" id="1763538.LPB68_08775"/>
<dbReference type="InterPro" id="IPR050570">
    <property type="entry name" value="Cell_wall_metabolism_enzyme"/>
</dbReference>
<evidence type="ECO:0000259" key="3">
    <source>
        <dbReference type="Pfam" id="PF01551"/>
    </source>
</evidence>
<dbReference type="EMBL" id="LSFN01000044">
    <property type="protein sequence ID" value="OAB71029.1"/>
    <property type="molecule type" value="Genomic_DNA"/>
</dbReference>
<name>A0A167AHJ0_9BACL</name>